<feature type="compositionally biased region" description="Polar residues" evidence="1">
    <location>
        <begin position="139"/>
        <end position="158"/>
    </location>
</feature>
<dbReference type="FunFam" id="1.10.418.10:FF:000059">
    <property type="entry name" value="RIKEN cDNA 6430531B16 gene"/>
    <property type="match status" value="1"/>
</dbReference>
<keyword evidence="2" id="KW-0472">Membrane</keyword>
<organism evidence="4 5">
    <name type="scientific">Melipona quadrifasciata</name>
    <dbReference type="NCBI Taxonomy" id="166423"/>
    <lineage>
        <taxon>Eukaryota</taxon>
        <taxon>Metazoa</taxon>
        <taxon>Ecdysozoa</taxon>
        <taxon>Arthropoda</taxon>
        <taxon>Hexapoda</taxon>
        <taxon>Insecta</taxon>
        <taxon>Pterygota</taxon>
        <taxon>Neoptera</taxon>
        <taxon>Endopterygota</taxon>
        <taxon>Hymenoptera</taxon>
        <taxon>Apocrita</taxon>
        <taxon>Aculeata</taxon>
        <taxon>Apoidea</taxon>
        <taxon>Anthophila</taxon>
        <taxon>Apidae</taxon>
        <taxon>Melipona</taxon>
    </lineage>
</organism>
<gene>
    <name evidence="4" type="ORF">WN51_11296</name>
</gene>
<keyword evidence="2" id="KW-0812">Transmembrane</keyword>
<evidence type="ECO:0000256" key="2">
    <source>
        <dbReference type="SAM" id="Phobius"/>
    </source>
</evidence>
<dbReference type="InterPro" id="IPR052111">
    <property type="entry name" value="Spermatogenesis_Ciliary_MAP"/>
</dbReference>
<dbReference type="GO" id="GO:0051493">
    <property type="term" value="P:regulation of cytoskeleton organization"/>
    <property type="evidence" value="ECO:0007669"/>
    <property type="project" value="TreeGrafter"/>
</dbReference>
<keyword evidence="4" id="KW-0969">Cilium</keyword>
<name>A0A0N1ITU0_9HYME</name>
<accession>A0A0N1ITU0</accession>
<evidence type="ECO:0000313" key="4">
    <source>
        <dbReference type="EMBL" id="KOX76878.1"/>
    </source>
</evidence>
<feature type="region of interest" description="Disordered" evidence="1">
    <location>
        <begin position="130"/>
        <end position="158"/>
    </location>
</feature>
<dbReference type="PANTHER" id="PTHR12509:SF9">
    <property type="entry name" value="SPERM FLAGELLAR PROTEIN 1 ISOFORM X1"/>
    <property type="match status" value="1"/>
</dbReference>
<evidence type="ECO:0000259" key="3">
    <source>
        <dbReference type="PROSITE" id="PS50021"/>
    </source>
</evidence>
<proteinExistence type="predicted"/>
<dbReference type="GO" id="GO:0005930">
    <property type="term" value="C:axoneme"/>
    <property type="evidence" value="ECO:0007669"/>
    <property type="project" value="TreeGrafter"/>
</dbReference>
<keyword evidence="4" id="KW-0282">Flagellum</keyword>
<dbReference type="SUPFAM" id="SSF47576">
    <property type="entry name" value="Calponin-homology domain, CH-domain"/>
    <property type="match status" value="1"/>
</dbReference>
<evidence type="ECO:0000313" key="5">
    <source>
        <dbReference type="Proteomes" id="UP000053105"/>
    </source>
</evidence>
<dbReference type="OrthoDB" id="193300at2759"/>
<dbReference type="GO" id="GO:0008017">
    <property type="term" value="F:microtubule binding"/>
    <property type="evidence" value="ECO:0007669"/>
    <property type="project" value="TreeGrafter"/>
</dbReference>
<dbReference type="InterPro" id="IPR010441">
    <property type="entry name" value="CH_2"/>
</dbReference>
<feature type="transmembrane region" description="Helical" evidence="2">
    <location>
        <begin position="168"/>
        <end position="186"/>
    </location>
</feature>
<dbReference type="STRING" id="166423.A0A0N1ITU0"/>
<dbReference type="InterPro" id="IPR001715">
    <property type="entry name" value="CH_dom"/>
</dbReference>
<dbReference type="InterPro" id="IPR036872">
    <property type="entry name" value="CH_dom_sf"/>
</dbReference>
<keyword evidence="2" id="KW-1133">Transmembrane helix</keyword>
<dbReference type="AlphaFoldDB" id="A0A0N1ITU0"/>
<dbReference type="EMBL" id="KQ435739">
    <property type="protein sequence ID" value="KOX76878.1"/>
    <property type="molecule type" value="Genomic_DNA"/>
</dbReference>
<dbReference type="PANTHER" id="PTHR12509">
    <property type="entry name" value="SPERMATOGENESIS-ASSOCIATED 4-RELATED"/>
    <property type="match status" value="1"/>
</dbReference>
<dbReference type="Gene3D" id="1.10.418.10">
    <property type="entry name" value="Calponin-like domain"/>
    <property type="match status" value="1"/>
</dbReference>
<sequence length="306" mass="34950">MANEDKKDTKSQVEELYAWISKIPLSKPTKNLSRDLSDAVIIAEILKIYYPRYVDLHNYVSVNSITAKKENWSMLNRKVLNKLDMKLTKSVINQLANCHPGAAENMLLEIRKKVVQDGVDLQIPQKQPQNDFVEEGNISDESMSSPVDQPTSKSPDSKTSIFSRAKQMISFILGWFASWLCIWNYFQDTKFQLTNQLRNFLEENAKASNGENINEENDVRVKIVQKMQELHVMMCNLNHKLTYLEKPGYGELDIKARKSHSLITVLDEERESGIMLAAGSRIAMSVWRQHSGRNGVLVPGLSSWSE</sequence>
<keyword evidence="4" id="KW-0966">Cell projection</keyword>
<reference evidence="4 5" key="1">
    <citation type="submission" date="2015-07" db="EMBL/GenBank/DDBJ databases">
        <title>The genome of Melipona quadrifasciata.</title>
        <authorList>
            <person name="Pan H."/>
            <person name="Kapheim K."/>
        </authorList>
    </citation>
    <scope>NUCLEOTIDE SEQUENCE [LARGE SCALE GENOMIC DNA]</scope>
    <source>
        <strain evidence="4">0111107301</strain>
        <tissue evidence="4">Whole body</tissue>
    </source>
</reference>
<dbReference type="Proteomes" id="UP000053105">
    <property type="component" value="Unassembled WGS sequence"/>
</dbReference>
<evidence type="ECO:0000256" key="1">
    <source>
        <dbReference type="SAM" id="MobiDB-lite"/>
    </source>
</evidence>
<feature type="domain" description="Calponin-homology (CH)" evidence="3">
    <location>
        <begin position="10"/>
        <end position="115"/>
    </location>
</feature>
<dbReference type="Pfam" id="PF06294">
    <property type="entry name" value="CH_2"/>
    <property type="match status" value="1"/>
</dbReference>
<keyword evidence="5" id="KW-1185">Reference proteome</keyword>
<dbReference type="PROSITE" id="PS50021">
    <property type="entry name" value="CH"/>
    <property type="match status" value="1"/>
</dbReference>
<protein>
    <submittedName>
        <fullName evidence="4">Sperm flagellar protein 1</fullName>
    </submittedName>
</protein>